<dbReference type="Proteomes" id="UP001620626">
    <property type="component" value="Unassembled WGS sequence"/>
</dbReference>
<reference evidence="2 3" key="1">
    <citation type="submission" date="2024-10" db="EMBL/GenBank/DDBJ databases">
        <authorList>
            <person name="Kim D."/>
        </authorList>
    </citation>
    <scope>NUCLEOTIDE SEQUENCE [LARGE SCALE GENOMIC DNA]</scope>
    <source>
        <strain evidence="2">BH-2024</strain>
    </source>
</reference>
<feature type="compositionally biased region" description="Basic residues" evidence="1">
    <location>
        <begin position="121"/>
        <end position="131"/>
    </location>
</feature>
<evidence type="ECO:0000313" key="3">
    <source>
        <dbReference type="Proteomes" id="UP001620626"/>
    </source>
</evidence>
<feature type="compositionally biased region" description="Pro residues" evidence="1">
    <location>
        <begin position="105"/>
        <end position="115"/>
    </location>
</feature>
<gene>
    <name evidence="2" type="ORF">niasHT_039460</name>
</gene>
<name>A0ABD2IEC9_9BILA</name>
<proteinExistence type="predicted"/>
<sequence length="131" mass="15315">MSIAKGQFDKGYIPNYGDEILEIDAIKRHMKPMRYKIRDAKGEKFKGFFYPEELTPVRRDADTTYRIERVFRKRKMPDGTMEVLVKFEIGQTPKQRTEKSTIEPVSPPQQLPPAVPSHSNVSKKRPRLHLE</sequence>
<protein>
    <submittedName>
        <fullName evidence="2">Uncharacterized protein</fullName>
    </submittedName>
</protein>
<evidence type="ECO:0000313" key="2">
    <source>
        <dbReference type="EMBL" id="KAL3077668.1"/>
    </source>
</evidence>
<dbReference type="AlphaFoldDB" id="A0ABD2IEC9"/>
<comment type="caution">
    <text evidence="2">The sequence shown here is derived from an EMBL/GenBank/DDBJ whole genome shotgun (WGS) entry which is preliminary data.</text>
</comment>
<accession>A0ABD2IEC9</accession>
<dbReference type="EMBL" id="JBICBT010001225">
    <property type="protein sequence ID" value="KAL3077668.1"/>
    <property type="molecule type" value="Genomic_DNA"/>
</dbReference>
<evidence type="ECO:0000256" key="1">
    <source>
        <dbReference type="SAM" id="MobiDB-lite"/>
    </source>
</evidence>
<keyword evidence="3" id="KW-1185">Reference proteome</keyword>
<organism evidence="2 3">
    <name type="scientific">Heterodera trifolii</name>
    <dbReference type="NCBI Taxonomy" id="157864"/>
    <lineage>
        <taxon>Eukaryota</taxon>
        <taxon>Metazoa</taxon>
        <taxon>Ecdysozoa</taxon>
        <taxon>Nematoda</taxon>
        <taxon>Chromadorea</taxon>
        <taxon>Rhabditida</taxon>
        <taxon>Tylenchina</taxon>
        <taxon>Tylenchomorpha</taxon>
        <taxon>Tylenchoidea</taxon>
        <taxon>Heteroderidae</taxon>
        <taxon>Heteroderinae</taxon>
        <taxon>Heterodera</taxon>
    </lineage>
</organism>
<feature type="region of interest" description="Disordered" evidence="1">
    <location>
        <begin position="88"/>
        <end position="131"/>
    </location>
</feature>